<reference evidence="2 3" key="1">
    <citation type="journal article" date="2014" name="Agronomy (Basel)">
        <title>A Draft Genome Sequence for Ensete ventricosum, the Drought-Tolerant Tree Against Hunger.</title>
        <authorList>
            <person name="Harrison J."/>
            <person name="Moore K.A."/>
            <person name="Paszkiewicz K."/>
            <person name="Jones T."/>
            <person name="Grant M."/>
            <person name="Ambacheew D."/>
            <person name="Muzemil S."/>
            <person name="Studholme D.J."/>
        </authorList>
    </citation>
    <scope>NUCLEOTIDE SEQUENCE [LARGE SCALE GENOMIC DNA]</scope>
</reference>
<organism evidence="2 3">
    <name type="scientific">Ensete ventricosum</name>
    <name type="common">Abyssinian banana</name>
    <name type="synonym">Musa ensete</name>
    <dbReference type="NCBI Taxonomy" id="4639"/>
    <lineage>
        <taxon>Eukaryota</taxon>
        <taxon>Viridiplantae</taxon>
        <taxon>Streptophyta</taxon>
        <taxon>Embryophyta</taxon>
        <taxon>Tracheophyta</taxon>
        <taxon>Spermatophyta</taxon>
        <taxon>Magnoliopsida</taxon>
        <taxon>Liliopsida</taxon>
        <taxon>Zingiberales</taxon>
        <taxon>Musaceae</taxon>
        <taxon>Ensete</taxon>
    </lineage>
</organism>
<dbReference type="Proteomes" id="UP000287651">
    <property type="component" value="Unassembled WGS sequence"/>
</dbReference>
<dbReference type="AlphaFoldDB" id="A0A426XYP2"/>
<name>A0A426XYP2_ENSVE</name>
<evidence type="ECO:0000313" key="2">
    <source>
        <dbReference type="EMBL" id="RRT44658.1"/>
    </source>
</evidence>
<feature type="region of interest" description="Disordered" evidence="1">
    <location>
        <begin position="138"/>
        <end position="160"/>
    </location>
</feature>
<comment type="caution">
    <text evidence="2">The sequence shown here is derived from an EMBL/GenBank/DDBJ whole genome shotgun (WGS) entry which is preliminary data.</text>
</comment>
<proteinExistence type="predicted"/>
<dbReference type="EMBL" id="AMZH03016337">
    <property type="protein sequence ID" value="RRT44658.1"/>
    <property type="molecule type" value="Genomic_DNA"/>
</dbReference>
<gene>
    <name evidence="2" type="ORF">B296_00015931</name>
</gene>
<protein>
    <submittedName>
        <fullName evidence="2">Uncharacterized protein</fullName>
    </submittedName>
</protein>
<evidence type="ECO:0000256" key="1">
    <source>
        <dbReference type="SAM" id="MobiDB-lite"/>
    </source>
</evidence>
<sequence>MGKAPGSGLGGRLLEWWSSGRVEMFQLGSAADSCKKVKSGAVIAIVTGYPYLKPLYPLLFTIPLHLTTSSVVLANVNMGTSPRDLAERVNSGTNPRDLAEKVNSGISPGDLVERMISDTNPGDLVEKVNSGINPWDLAERVNSGTSPGDLAERVNSGTNP</sequence>
<accession>A0A426XYP2</accession>
<evidence type="ECO:0000313" key="3">
    <source>
        <dbReference type="Proteomes" id="UP000287651"/>
    </source>
</evidence>